<evidence type="ECO:0000313" key="2">
    <source>
        <dbReference type="Proteomes" id="UP001165292"/>
    </source>
</evidence>
<dbReference type="AlphaFoldDB" id="A0AA42BEV4"/>
<comment type="caution">
    <text evidence="1">The sequence shown here is derived from an EMBL/GenBank/DDBJ whole genome shotgun (WGS) entry which is preliminary data.</text>
</comment>
<dbReference type="RefSeq" id="WP_253164032.1">
    <property type="nucleotide sequence ID" value="NZ_JAMYBS010000020.1"/>
</dbReference>
<gene>
    <name evidence="1" type="ORF">NJF43_15635</name>
</gene>
<sequence length="77" mass="8207">MNVAIYQPEAMPMAIVSFTPGIDAMQAAKQAVPAGVPFWIVPKSEIDALYADHGAYRDAWEASETSIGRKPDGVGEA</sequence>
<evidence type="ECO:0000313" key="1">
    <source>
        <dbReference type="EMBL" id="MCO7546190.1"/>
    </source>
</evidence>
<accession>A0AA42BEV4</accession>
<reference evidence="1" key="1">
    <citation type="submission" date="2022-06" db="EMBL/GenBank/DDBJ databases">
        <title>Detection of beta-lactamases in bacteria of animal origin.</title>
        <authorList>
            <person name="Mlynarcik P."/>
            <person name="Zdarska V."/>
            <person name="Chudobova H."/>
            <person name="Prochazkova P."/>
            <person name="Hricova K."/>
            <person name="Mezerova K."/>
            <person name="Bardon J."/>
            <person name="Dolejska M."/>
            <person name="Sukkar I."/>
            <person name="Kolar M."/>
        </authorList>
    </citation>
    <scope>NUCLEOTIDE SEQUENCE</scope>
    <source>
        <strain evidence="1">S 300-3</strain>
    </source>
</reference>
<organism evidence="1 2">
    <name type="scientific">Stutzerimonas nitrititolerans</name>
    <dbReference type="NCBI Taxonomy" id="2482751"/>
    <lineage>
        <taxon>Bacteria</taxon>
        <taxon>Pseudomonadati</taxon>
        <taxon>Pseudomonadota</taxon>
        <taxon>Gammaproteobacteria</taxon>
        <taxon>Pseudomonadales</taxon>
        <taxon>Pseudomonadaceae</taxon>
        <taxon>Stutzerimonas</taxon>
    </lineage>
</organism>
<protein>
    <submittedName>
        <fullName evidence="1">Uncharacterized protein</fullName>
    </submittedName>
</protein>
<name>A0AA42BEV4_9GAMM</name>
<dbReference type="Proteomes" id="UP001165292">
    <property type="component" value="Unassembled WGS sequence"/>
</dbReference>
<proteinExistence type="predicted"/>
<dbReference type="EMBL" id="JAMYBS010000020">
    <property type="protein sequence ID" value="MCO7546190.1"/>
    <property type="molecule type" value="Genomic_DNA"/>
</dbReference>